<dbReference type="EMBL" id="GBRH01282288">
    <property type="protein sequence ID" value="JAD15607.1"/>
    <property type="molecule type" value="Transcribed_RNA"/>
</dbReference>
<feature type="compositionally biased region" description="Basic residues" evidence="1">
    <location>
        <begin position="1"/>
        <end position="11"/>
    </location>
</feature>
<feature type="region of interest" description="Disordered" evidence="1">
    <location>
        <begin position="1"/>
        <end position="24"/>
    </location>
</feature>
<protein>
    <submittedName>
        <fullName evidence="2">Uncharacterized protein</fullName>
    </submittedName>
</protein>
<evidence type="ECO:0000256" key="1">
    <source>
        <dbReference type="SAM" id="MobiDB-lite"/>
    </source>
</evidence>
<dbReference type="AlphaFoldDB" id="A0A0A8XVB2"/>
<accession>A0A0A8XVB2</accession>
<proteinExistence type="predicted"/>
<reference evidence="2" key="2">
    <citation type="journal article" date="2015" name="Data Brief">
        <title>Shoot transcriptome of the giant reed, Arundo donax.</title>
        <authorList>
            <person name="Barrero R.A."/>
            <person name="Guerrero F.D."/>
            <person name="Moolhuijzen P."/>
            <person name="Goolsby J.A."/>
            <person name="Tidwell J."/>
            <person name="Bellgard S.E."/>
            <person name="Bellgard M.I."/>
        </authorList>
    </citation>
    <scope>NUCLEOTIDE SEQUENCE</scope>
    <source>
        <tissue evidence="2">Shoot tissue taken approximately 20 cm above the soil surface</tissue>
    </source>
</reference>
<organism evidence="2">
    <name type="scientific">Arundo donax</name>
    <name type="common">Giant reed</name>
    <name type="synonym">Donax arundinaceus</name>
    <dbReference type="NCBI Taxonomy" id="35708"/>
    <lineage>
        <taxon>Eukaryota</taxon>
        <taxon>Viridiplantae</taxon>
        <taxon>Streptophyta</taxon>
        <taxon>Embryophyta</taxon>
        <taxon>Tracheophyta</taxon>
        <taxon>Spermatophyta</taxon>
        <taxon>Magnoliopsida</taxon>
        <taxon>Liliopsida</taxon>
        <taxon>Poales</taxon>
        <taxon>Poaceae</taxon>
        <taxon>PACMAD clade</taxon>
        <taxon>Arundinoideae</taxon>
        <taxon>Arundineae</taxon>
        <taxon>Arundo</taxon>
    </lineage>
</organism>
<name>A0A0A8XVB2_ARUDO</name>
<sequence length="106" mass="11224">MARQGRARRWGQGRSDDGGSRGPTRVRAELLGVARIAAGRAAGLGAHGGESTLRVAGLACMAAERSSCSVHGGAAQQQQVAAGHRRLQRRLAFSFLSFNFLFLFSL</sequence>
<reference evidence="2" key="1">
    <citation type="submission" date="2014-09" db="EMBL/GenBank/DDBJ databases">
        <authorList>
            <person name="Magalhaes I.L.F."/>
            <person name="Oliveira U."/>
            <person name="Santos F.R."/>
            <person name="Vidigal T.H.D.A."/>
            <person name="Brescovit A.D."/>
            <person name="Santos A.J."/>
        </authorList>
    </citation>
    <scope>NUCLEOTIDE SEQUENCE</scope>
    <source>
        <tissue evidence="2">Shoot tissue taken approximately 20 cm above the soil surface</tissue>
    </source>
</reference>
<evidence type="ECO:0000313" key="2">
    <source>
        <dbReference type="EMBL" id="JAD15607.1"/>
    </source>
</evidence>